<evidence type="ECO:0000256" key="1">
    <source>
        <dbReference type="ARBA" id="ARBA00006432"/>
    </source>
</evidence>
<comment type="caution">
    <text evidence="4">The sequence shown here is derived from an EMBL/GenBank/DDBJ whole genome shotgun (WGS) entry which is preliminary data.</text>
</comment>
<name>A0ABW3SYA5_9CAUL</name>
<dbReference type="InterPro" id="IPR045851">
    <property type="entry name" value="AMP-bd_C_sf"/>
</dbReference>
<keyword evidence="5" id="KW-1185">Reference proteome</keyword>
<dbReference type="Gene3D" id="3.30.300.30">
    <property type="match status" value="1"/>
</dbReference>
<dbReference type="SUPFAM" id="SSF56801">
    <property type="entry name" value="Acetyl-CoA synthetase-like"/>
    <property type="match status" value="1"/>
</dbReference>
<evidence type="ECO:0000313" key="5">
    <source>
        <dbReference type="Proteomes" id="UP001597216"/>
    </source>
</evidence>
<protein>
    <submittedName>
        <fullName evidence="4">AMP-binding protein</fullName>
    </submittedName>
</protein>
<dbReference type="Pfam" id="PF00501">
    <property type="entry name" value="AMP-binding"/>
    <property type="match status" value="1"/>
</dbReference>
<keyword evidence="2" id="KW-0436">Ligase</keyword>
<dbReference type="InterPro" id="IPR000873">
    <property type="entry name" value="AMP-dep_synth/lig_dom"/>
</dbReference>
<dbReference type="PANTHER" id="PTHR43201">
    <property type="entry name" value="ACYL-COA SYNTHETASE"/>
    <property type="match status" value="1"/>
</dbReference>
<dbReference type="Proteomes" id="UP001597216">
    <property type="component" value="Unassembled WGS sequence"/>
</dbReference>
<evidence type="ECO:0000313" key="4">
    <source>
        <dbReference type="EMBL" id="MFD1189280.1"/>
    </source>
</evidence>
<dbReference type="PANTHER" id="PTHR43201:SF5">
    <property type="entry name" value="MEDIUM-CHAIN ACYL-COA LIGASE ACSF2, MITOCHONDRIAL"/>
    <property type="match status" value="1"/>
</dbReference>
<organism evidence="4 5">
    <name type="scientific">Phenylobacterium conjunctum</name>
    <dbReference type="NCBI Taxonomy" id="1298959"/>
    <lineage>
        <taxon>Bacteria</taxon>
        <taxon>Pseudomonadati</taxon>
        <taxon>Pseudomonadota</taxon>
        <taxon>Alphaproteobacteria</taxon>
        <taxon>Caulobacterales</taxon>
        <taxon>Caulobacteraceae</taxon>
        <taxon>Phenylobacterium</taxon>
    </lineage>
</organism>
<evidence type="ECO:0000259" key="3">
    <source>
        <dbReference type="Pfam" id="PF00501"/>
    </source>
</evidence>
<comment type="similarity">
    <text evidence="1">Belongs to the ATP-dependent AMP-binding enzyme family.</text>
</comment>
<reference evidence="5" key="1">
    <citation type="journal article" date="2019" name="Int. J. Syst. Evol. Microbiol.">
        <title>The Global Catalogue of Microorganisms (GCM) 10K type strain sequencing project: providing services to taxonomists for standard genome sequencing and annotation.</title>
        <authorList>
            <consortium name="The Broad Institute Genomics Platform"/>
            <consortium name="The Broad Institute Genome Sequencing Center for Infectious Disease"/>
            <person name="Wu L."/>
            <person name="Ma J."/>
        </authorList>
    </citation>
    <scope>NUCLEOTIDE SEQUENCE [LARGE SCALE GENOMIC DNA]</scope>
    <source>
        <strain evidence="5">CCUG 55074</strain>
    </source>
</reference>
<sequence>MSRQYDPRENEKTVFQALLDARAKYGAKKPILEDQDRNPLSYTDLVRAAFALGRKIAAFTKRGERVGVMLPASSGAVVTFFALHAFGRVPTMLNFTAGIRNLKGACELAGVKHVLTANKFIEQGQLHDLVDALESISKVVYLEDVREKVGLADKVFAATAAAMPAPFVTATKPSDPGVILFTSGSFGVPKGVVLTQENLVANVNQIAAHIDLDPDWVMFNPLPTFHCFGLTGGVLLPILTGMKAFEYPSPLHVKMIPPLLKDAKASILLATDTFVNQYARVAEKDEMSGLKFIVCGAEKVREETHTLINDKFGGVPVLEGYGATEAAPVIAVNKPTDNRRGTVGGLLPGMETRLDSVEGIPDGGRLYVRGPNVMAGYLNPDGSVEAPTDGWHDTGDVVDVTKDHWIKILGRVKRFAKVGGEMVSLTAAEDLASAVWPDNRHAVIAMPDPKKGERLILVTDRIDADASPLVAYAQSIGAPELAVPRKIIKVAEIPVLGTGKTDYVAIQRTVEADSRRAA</sequence>
<dbReference type="EMBL" id="JBHTLQ010000003">
    <property type="protein sequence ID" value="MFD1189280.1"/>
    <property type="molecule type" value="Genomic_DNA"/>
</dbReference>
<feature type="domain" description="AMP-dependent synthetase/ligase" evidence="3">
    <location>
        <begin position="22"/>
        <end position="378"/>
    </location>
</feature>
<dbReference type="Gene3D" id="3.40.50.12780">
    <property type="entry name" value="N-terminal domain of ligase-like"/>
    <property type="match status" value="1"/>
</dbReference>
<dbReference type="RefSeq" id="WP_377352144.1">
    <property type="nucleotide sequence ID" value="NZ_JBHTLQ010000003.1"/>
</dbReference>
<evidence type="ECO:0000256" key="2">
    <source>
        <dbReference type="ARBA" id="ARBA00022598"/>
    </source>
</evidence>
<proteinExistence type="inferred from homology"/>
<accession>A0ABW3SYA5</accession>
<dbReference type="InterPro" id="IPR042099">
    <property type="entry name" value="ANL_N_sf"/>
</dbReference>
<gene>
    <name evidence="4" type="ORF">ACFQ27_01695</name>
</gene>